<dbReference type="PROSITE" id="PS50203">
    <property type="entry name" value="CALPAIN_CAT"/>
    <property type="match status" value="1"/>
</dbReference>
<dbReference type="PANTHER" id="PTHR10183:SF379">
    <property type="entry name" value="CALPAIN-5"/>
    <property type="match status" value="1"/>
</dbReference>
<feature type="coiled-coil region" evidence="6">
    <location>
        <begin position="7"/>
        <end position="88"/>
    </location>
</feature>
<evidence type="ECO:0000256" key="5">
    <source>
        <dbReference type="PROSITE-ProRule" id="PRU00239"/>
    </source>
</evidence>
<keyword evidence="2" id="KW-0645">Protease</keyword>
<dbReference type="AlphaFoldDB" id="A0A6S6SIW1"/>
<dbReference type="SUPFAM" id="SSF54001">
    <property type="entry name" value="Cysteine proteinases"/>
    <property type="match status" value="1"/>
</dbReference>
<feature type="domain" description="Calpain catalytic" evidence="7">
    <location>
        <begin position="227"/>
        <end position="431"/>
    </location>
</feature>
<evidence type="ECO:0000256" key="2">
    <source>
        <dbReference type="ARBA" id="ARBA00022670"/>
    </source>
</evidence>
<gene>
    <name evidence="8" type="ORF">HELGO_WM78654</name>
</gene>
<feature type="coiled-coil region" evidence="6">
    <location>
        <begin position="114"/>
        <end position="170"/>
    </location>
</feature>
<dbReference type="PRINTS" id="PR00704">
    <property type="entry name" value="CALPAIN"/>
</dbReference>
<dbReference type="GO" id="GO:0004198">
    <property type="term" value="F:calcium-dependent cysteine-type endopeptidase activity"/>
    <property type="evidence" value="ECO:0007669"/>
    <property type="project" value="InterPro"/>
</dbReference>
<evidence type="ECO:0000256" key="4">
    <source>
        <dbReference type="ARBA" id="ARBA00022807"/>
    </source>
</evidence>
<dbReference type="SMART" id="SM00230">
    <property type="entry name" value="CysPc"/>
    <property type="match status" value="1"/>
</dbReference>
<dbReference type="EMBL" id="CACVAS010000028">
    <property type="protein sequence ID" value="CAA6802875.1"/>
    <property type="molecule type" value="Genomic_DNA"/>
</dbReference>
<proteinExistence type="inferred from homology"/>
<evidence type="ECO:0000259" key="7">
    <source>
        <dbReference type="PROSITE" id="PS50203"/>
    </source>
</evidence>
<comment type="similarity">
    <text evidence="1">Belongs to the peptidase C2 family.</text>
</comment>
<evidence type="ECO:0000256" key="1">
    <source>
        <dbReference type="ARBA" id="ARBA00007623"/>
    </source>
</evidence>
<dbReference type="GO" id="GO:0005737">
    <property type="term" value="C:cytoplasm"/>
    <property type="evidence" value="ECO:0007669"/>
    <property type="project" value="TreeGrafter"/>
</dbReference>
<sequence length="462" mass="53084">MSKDKKIQKLKEIIAEYEKEIKNYEELFLADGKIDEKEQKKLDKINAAFEKIKQKIDKLEKRQALEEQKKLEKQEEAEEQKIENFDDILLKYKDIYKEIVKSINDMDKEDFKLSKEEEKEAKKVITKLDQLLHKFLNKYVKLDPEIQKKISEQKEEITALNDNVLLFKEKAITPIKDLSHQIANPEITALTKKTTPTLSKTQTNIIVDLFKTGSLGDIDQAADVHHNDVEQGFLGNCYFLSALGAAANADPSAIKELIKPSDKADGTYDVKLYVKDKKFFAWNGLHPVIINVSPDIPTEINRNTGKEEFVYASSGDKELWVALVEKAYAKLNGKKYKSKYKSIEGGYGTWGIEAVTGHEAKKFNPNRKSKEELVDIIQNALNEKRAITAATKFKLKKPNDRWVLSNKAEIYGLHEYYILEISMGDIKLHNPHKAREIYLGVDTFTIPLDDFLEYYNAISLEV</sequence>
<comment type="caution">
    <text evidence="5">Lacks conserved residue(s) required for the propagation of feature annotation.</text>
</comment>
<dbReference type="InterPro" id="IPR038765">
    <property type="entry name" value="Papain-like_cys_pep_sf"/>
</dbReference>
<organism evidence="8">
    <name type="scientific">uncultured Sulfurovum sp</name>
    <dbReference type="NCBI Taxonomy" id="269237"/>
    <lineage>
        <taxon>Bacteria</taxon>
        <taxon>Pseudomonadati</taxon>
        <taxon>Campylobacterota</taxon>
        <taxon>Epsilonproteobacteria</taxon>
        <taxon>Campylobacterales</taxon>
        <taxon>Sulfurovaceae</taxon>
        <taxon>Sulfurovum</taxon>
        <taxon>environmental samples</taxon>
    </lineage>
</organism>
<keyword evidence="6" id="KW-0175">Coiled coil</keyword>
<dbReference type="InterPro" id="IPR022684">
    <property type="entry name" value="Calpain_cysteine_protease"/>
</dbReference>
<reference evidence="8" key="1">
    <citation type="submission" date="2020-01" db="EMBL/GenBank/DDBJ databases">
        <authorList>
            <person name="Meier V. D."/>
            <person name="Meier V D."/>
        </authorList>
    </citation>
    <scope>NUCLEOTIDE SEQUENCE</scope>
    <source>
        <strain evidence="8">HLG_WM_MAG_01</strain>
    </source>
</reference>
<dbReference type="PANTHER" id="PTHR10183">
    <property type="entry name" value="CALPAIN"/>
    <property type="match status" value="1"/>
</dbReference>
<name>A0A6S6SIW1_9BACT</name>
<accession>A0A6S6SIW1</accession>
<dbReference type="Pfam" id="PF00648">
    <property type="entry name" value="Peptidase_C2"/>
    <property type="match status" value="1"/>
</dbReference>
<evidence type="ECO:0000256" key="6">
    <source>
        <dbReference type="SAM" id="Coils"/>
    </source>
</evidence>
<dbReference type="GO" id="GO:0006508">
    <property type="term" value="P:proteolysis"/>
    <property type="evidence" value="ECO:0007669"/>
    <property type="project" value="UniProtKB-KW"/>
</dbReference>
<evidence type="ECO:0000313" key="8">
    <source>
        <dbReference type="EMBL" id="CAA6802875.1"/>
    </source>
</evidence>
<evidence type="ECO:0000256" key="3">
    <source>
        <dbReference type="ARBA" id="ARBA00022801"/>
    </source>
</evidence>
<protein>
    <submittedName>
        <fullName evidence="8">Peptidase C2 calpain</fullName>
    </submittedName>
</protein>
<dbReference type="InterPro" id="IPR001300">
    <property type="entry name" value="Peptidase_C2_calpain_cat"/>
</dbReference>
<keyword evidence="4" id="KW-0788">Thiol protease</keyword>
<keyword evidence="3" id="KW-0378">Hydrolase</keyword>